<evidence type="ECO:0000313" key="2">
    <source>
        <dbReference type="Proteomes" id="UP000694546"/>
    </source>
</evidence>
<organism evidence="1 2">
    <name type="scientific">Gadus morhua</name>
    <name type="common">Atlantic cod</name>
    <dbReference type="NCBI Taxonomy" id="8049"/>
    <lineage>
        <taxon>Eukaryota</taxon>
        <taxon>Metazoa</taxon>
        <taxon>Chordata</taxon>
        <taxon>Craniata</taxon>
        <taxon>Vertebrata</taxon>
        <taxon>Euteleostomi</taxon>
        <taxon>Actinopterygii</taxon>
        <taxon>Neopterygii</taxon>
        <taxon>Teleostei</taxon>
        <taxon>Neoteleostei</taxon>
        <taxon>Acanthomorphata</taxon>
        <taxon>Zeiogadaria</taxon>
        <taxon>Gadariae</taxon>
        <taxon>Gadiformes</taxon>
        <taxon>Gadoidei</taxon>
        <taxon>Gadidae</taxon>
        <taxon>Gadus</taxon>
    </lineage>
</organism>
<keyword evidence="2" id="KW-1185">Reference proteome</keyword>
<dbReference type="GO" id="GO:0005739">
    <property type="term" value="C:mitochondrion"/>
    <property type="evidence" value="ECO:0007669"/>
    <property type="project" value="InterPro"/>
</dbReference>
<evidence type="ECO:0000313" key="1">
    <source>
        <dbReference type="Ensembl" id="ENSGMOP00000044010.1"/>
    </source>
</evidence>
<name>A0A8C5BCH5_GADMO</name>
<dbReference type="OMA" id="WSLMSPY"/>
<accession>A0A8C5BCH5</accession>
<dbReference type="InterPro" id="IPR012574">
    <property type="entry name" value="ATP5MJ"/>
</dbReference>
<sequence>MAGRMFANWWSKMGPYYTKAYQEMWVGMGLMTFAYYKISYGGEFQNSPAH</sequence>
<dbReference type="PANTHER" id="PTHR15233">
    <property type="entry name" value="MITOCHONDRIAL PROTEOLIPID"/>
    <property type="match status" value="1"/>
</dbReference>
<proteinExistence type="predicted"/>
<reference evidence="1" key="2">
    <citation type="submission" date="2025-09" db="UniProtKB">
        <authorList>
            <consortium name="Ensembl"/>
        </authorList>
    </citation>
    <scope>IDENTIFICATION</scope>
</reference>
<dbReference type="AlphaFoldDB" id="A0A8C5BCH5"/>
<dbReference type="Proteomes" id="UP000694546">
    <property type="component" value="Chromosome 21"/>
</dbReference>
<dbReference type="Pfam" id="PF08039">
    <property type="entry name" value="Mit_proteolip"/>
    <property type="match status" value="1"/>
</dbReference>
<evidence type="ECO:0008006" key="3">
    <source>
        <dbReference type="Google" id="ProtNLM"/>
    </source>
</evidence>
<reference evidence="1" key="1">
    <citation type="submission" date="2025-08" db="UniProtKB">
        <authorList>
            <consortium name="Ensembl"/>
        </authorList>
    </citation>
    <scope>IDENTIFICATION</scope>
</reference>
<dbReference type="PANTHER" id="PTHR15233:SF1">
    <property type="entry name" value="ATP SYNTHASE SUBUNIT ATP5MJ, MITOCHONDRIAL"/>
    <property type="match status" value="1"/>
</dbReference>
<dbReference type="GeneTree" id="ENSGT01150000287163"/>
<protein>
    <recommendedName>
        <fullName evidence="3">6.8 kDa mitochondrial proteolipid</fullName>
    </recommendedName>
</protein>
<dbReference type="Ensembl" id="ENSGMOT00000027767.1">
    <property type="protein sequence ID" value="ENSGMOP00000044010.1"/>
    <property type="gene ID" value="ENSGMOG00000030403.1"/>
</dbReference>